<evidence type="ECO:0000259" key="7">
    <source>
        <dbReference type="Pfam" id="PF12823"/>
    </source>
</evidence>
<comment type="subcellular location">
    <subcellularLocation>
        <location evidence="1">Cell membrane</location>
        <topology evidence="1">Multi-pass membrane protein</topology>
    </subcellularLocation>
</comment>
<feature type="transmembrane region" description="Helical" evidence="6">
    <location>
        <begin position="6"/>
        <end position="29"/>
    </location>
</feature>
<dbReference type="Pfam" id="PF12823">
    <property type="entry name" value="DUF3817"/>
    <property type="match status" value="1"/>
</dbReference>
<proteinExistence type="predicted"/>
<keyword evidence="9" id="KW-1185">Reference proteome</keyword>
<keyword evidence="3 6" id="KW-0812">Transmembrane</keyword>
<dbReference type="Proteomes" id="UP001262835">
    <property type="component" value="Unassembled WGS sequence"/>
</dbReference>
<feature type="transmembrane region" description="Helical" evidence="6">
    <location>
        <begin position="68"/>
        <end position="87"/>
    </location>
</feature>
<name>A0ABU3GJJ0_9MICO</name>
<feature type="transmembrane region" description="Helical" evidence="6">
    <location>
        <begin position="36"/>
        <end position="62"/>
    </location>
</feature>
<gene>
    <name evidence="8" type="ORF">Q9S78_09270</name>
</gene>
<dbReference type="RefSeq" id="WP_018188429.1">
    <property type="nucleotide sequence ID" value="NZ_JAUZVT010000002.1"/>
</dbReference>
<keyword evidence="5 6" id="KW-0472">Membrane</keyword>
<protein>
    <submittedName>
        <fullName evidence="8">DUF3817 domain-containing protein</fullName>
    </submittedName>
</protein>
<keyword evidence="4 6" id="KW-1133">Transmembrane helix</keyword>
<evidence type="ECO:0000256" key="6">
    <source>
        <dbReference type="SAM" id="Phobius"/>
    </source>
</evidence>
<evidence type="ECO:0000313" key="9">
    <source>
        <dbReference type="Proteomes" id="UP001262835"/>
    </source>
</evidence>
<accession>A0ABU3GJJ0</accession>
<organism evidence="8 9">
    <name type="scientific">Microbacterium aquilitoris</name>
    <dbReference type="NCBI Taxonomy" id="3067307"/>
    <lineage>
        <taxon>Bacteria</taxon>
        <taxon>Bacillati</taxon>
        <taxon>Actinomycetota</taxon>
        <taxon>Actinomycetes</taxon>
        <taxon>Micrococcales</taxon>
        <taxon>Microbacteriaceae</taxon>
        <taxon>Microbacterium</taxon>
    </lineage>
</organism>
<sequence length="153" mass="16601">MFRTPLSIFRILAIAEVFSWTLLIAALIVRAVGGPAVAVTIGGGIHGFVFLSYGATAILVALNNRWSLGTSVLAVGSAVIPYATLPVERWLHRTGRLDGAWRLEETSDPRDRRPIDRLLRWFLRHAGILVALIVVAVVALYVILLLVGPPGGR</sequence>
<evidence type="ECO:0000256" key="4">
    <source>
        <dbReference type="ARBA" id="ARBA00022989"/>
    </source>
</evidence>
<evidence type="ECO:0000313" key="8">
    <source>
        <dbReference type="EMBL" id="MDT3330862.1"/>
    </source>
</evidence>
<keyword evidence="2" id="KW-1003">Cell membrane</keyword>
<comment type="caution">
    <text evidence="8">The sequence shown here is derived from an EMBL/GenBank/DDBJ whole genome shotgun (WGS) entry which is preliminary data.</text>
</comment>
<dbReference type="InterPro" id="IPR023845">
    <property type="entry name" value="DUF3817_TM"/>
</dbReference>
<feature type="transmembrane region" description="Helical" evidence="6">
    <location>
        <begin position="122"/>
        <end position="147"/>
    </location>
</feature>
<dbReference type="NCBIfam" id="TIGR03954">
    <property type="entry name" value="integ_memb_HG"/>
    <property type="match status" value="1"/>
</dbReference>
<reference evidence="8 9" key="1">
    <citation type="submission" date="2023-08" db="EMBL/GenBank/DDBJ databases">
        <title>Microbacterium aquilitoris sp. nov. and Microbacterium gwkjibeachense sp. nov., isolated from beach.</title>
        <authorList>
            <person name="Lee S.D."/>
            <person name="Yang H."/>
            <person name="Kim I."/>
        </authorList>
    </citation>
    <scope>NUCLEOTIDE SEQUENCE [LARGE SCALE GENOMIC DNA]</scope>
    <source>
        <strain evidence="8 9">KSW-18</strain>
    </source>
</reference>
<evidence type="ECO:0000256" key="1">
    <source>
        <dbReference type="ARBA" id="ARBA00004651"/>
    </source>
</evidence>
<evidence type="ECO:0000256" key="2">
    <source>
        <dbReference type="ARBA" id="ARBA00022475"/>
    </source>
</evidence>
<dbReference type="PANTHER" id="PTHR40077">
    <property type="entry name" value="MEMBRANE PROTEIN-RELATED"/>
    <property type="match status" value="1"/>
</dbReference>
<feature type="domain" description="DUF3817" evidence="7">
    <location>
        <begin position="7"/>
        <end position="93"/>
    </location>
</feature>
<evidence type="ECO:0000256" key="3">
    <source>
        <dbReference type="ARBA" id="ARBA00022692"/>
    </source>
</evidence>
<dbReference type="EMBL" id="JAUZVT010000002">
    <property type="protein sequence ID" value="MDT3330862.1"/>
    <property type="molecule type" value="Genomic_DNA"/>
</dbReference>
<dbReference type="PANTHER" id="PTHR40077:SF1">
    <property type="entry name" value="MEMBRANE PROTEIN"/>
    <property type="match status" value="1"/>
</dbReference>
<evidence type="ECO:0000256" key="5">
    <source>
        <dbReference type="ARBA" id="ARBA00023136"/>
    </source>
</evidence>